<protein>
    <submittedName>
        <fullName evidence="2">Uncharacterized protein</fullName>
    </submittedName>
</protein>
<feature type="compositionally biased region" description="Basic and acidic residues" evidence="1">
    <location>
        <begin position="64"/>
        <end position="80"/>
    </location>
</feature>
<comment type="caution">
    <text evidence="2">The sequence shown here is derived from an EMBL/GenBank/DDBJ whole genome shotgun (WGS) entry which is preliminary data.</text>
</comment>
<dbReference type="PROSITE" id="PS50330">
    <property type="entry name" value="UIM"/>
    <property type="match status" value="1"/>
</dbReference>
<feature type="region of interest" description="Disordered" evidence="1">
    <location>
        <begin position="12"/>
        <end position="32"/>
    </location>
</feature>
<dbReference type="EMBL" id="BQKI01000007">
    <property type="protein sequence ID" value="GJM98300.1"/>
    <property type="molecule type" value="Genomic_DNA"/>
</dbReference>
<proteinExistence type="predicted"/>
<dbReference type="AlphaFoldDB" id="A0AAV5CJH6"/>
<dbReference type="PANTHER" id="PTHR46951:SF2">
    <property type="entry name" value="BED-TYPE DOMAIN-CONTAINING PROTEIN"/>
    <property type="match status" value="1"/>
</dbReference>
<feature type="compositionally biased region" description="Acidic residues" evidence="1">
    <location>
        <begin position="81"/>
        <end position="93"/>
    </location>
</feature>
<feature type="region of interest" description="Disordered" evidence="1">
    <location>
        <begin position="64"/>
        <end position="136"/>
    </location>
</feature>
<sequence>MKRTYIQTLHASITRHGRRGGGGGGGGATHFKEHLAGRGRNVVSCTLVSAEVRDYFRRELDKTTDKRRGRQQERLRREEITAEGDVDDEDDEELQRALHESQEEEAYARRVREQGGQYEPGGGSSQPRNSEGGGLMGMLKRSVSRKEKGEKVQTRIDTGPWTAKSKLARRAIGKAWSKWFLAEAIPGKKADSPYFTSAVKETQRWGKFISLVCNLPFSL</sequence>
<organism evidence="2 3">
    <name type="scientific">Eleusine coracana subsp. coracana</name>
    <dbReference type="NCBI Taxonomy" id="191504"/>
    <lineage>
        <taxon>Eukaryota</taxon>
        <taxon>Viridiplantae</taxon>
        <taxon>Streptophyta</taxon>
        <taxon>Embryophyta</taxon>
        <taxon>Tracheophyta</taxon>
        <taxon>Spermatophyta</taxon>
        <taxon>Magnoliopsida</taxon>
        <taxon>Liliopsida</taxon>
        <taxon>Poales</taxon>
        <taxon>Poaceae</taxon>
        <taxon>PACMAD clade</taxon>
        <taxon>Chloridoideae</taxon>
        <taxon>Cynodonteae</taxon>
        <taxon>Eleusininae</taxon>
        <taxon>Eleusine</taxon>
    </lineage>
</organism>
<gene>
    <name evidence="2" type="primary">ga15295</name>
    <name evidence="2" type="ORF">PR202_ga15295</name>
</gene>
<name>A0AAV5CJH6_ELECO</name>
<dbReference type="InterPro" id="IPR003903">
    <property type="entry name" value="UIM_dom"/>
</dbReference>
<accession>A0AAV5CJH6</accession>
<keyword evidence="3" id="KW-1185">Reference proteome</keyword>
<evidence type="ECO:0000256" key="1">
    <source>
        <dbReference type="SAM" id="MobiDB-lite"/>
    </source>
</evidence>
<reference evidence="2" key="1">
    <citation type="journal article" date="2018" name="DNA Res.">
        <title>Multiple hybrid de novo genome assembly of finger millet, an orphan allotetraploid crop.</title>
        <authorList>
            <person name="Hatakeyama M."/>
            <person name="Aluri S."/>
            <person name="Balachadran M.T."/>
            <person name="Sivarajan S.R."/>
            <person name="Patrignani A."/>
            <person name="Gruter S."/>
            <person name="Poveda L."/>
            <person name="Shimizu-Inatsugi R."/>
            <person name="Baeten J."/>
            <person name="Francoijs K.J."/>
            <person name="Nataraja K.N."/>
            <person name="Reddy Y.A.N."/>
            <person name="Phadnis S."/>
            <person name="Ravikumar R.L."/>
            <person name="Schlapbach R."/>
            <person name="Sreeman S.M."/>
            <person name="Shimizu K.K."/>
        </authorList>
    </citation>
    <scope>NUCLEOTIDE SEQUENCE</scope>
</reference>
<feature type="compositionally biased region" description="Basic and acidic residues" evidence="1">
    <location>
        <begin position="94"/>
        <end position="113"/>
    </location>
</feature>
<evidence type="ECO:0000313" key="3">
    <source>
        <dbReference type="Proteomes" id="UP001054889"/>
    </source>
</evidence>
<dbReference type="PANTHER" id="PTHR46951">
    <property type="entry name" value="BED-TYPE DOMAIN-CONTAINING PROTEIN"/>
    <property type="match status" value="1"/>
</dbReference>
<dbReference type="Proteomes" id="UP001054889">
    <property type="component" value="Unassembled WGS sequence"/>
</dbReference>
<reference evidence="2" key="2">
    <citation type="submission" date="2021-12" db="EMBL/GenBank/DDBJ databases">
        <title>Resequencing data analysis of finger millet.</title>
        <authorList>
            <person name="Hatakeyama M."/>
            <person name="Aluri S."/>
            <person name="Balachadran M.T."/>
            <person name="Sivarajan S.R."/>
            <person name="Poveda L."/>
            <person name="Shimizu-Inatsugi R."/>
            <person name="Schlapbach R."/>
            <person name="Sreeman S.M."/>
            <person name="Shimizu K.K."/>
        </authorList>
    </citation>
    <scope>NUCLEOTIDE SEQUENCE</scope>
</reference>
<evidence type="ECO:0000313" key="2">
    <source>
        <dbReference type="EMBL" id="GJM98300.1"/>
    </source>
</evidence>